<reference evidence="17" key="2">
    <citation type="submission" date="2025-09" db="UniProtKB">
        <authorList>
            <consortium name="Ensembl"/>
        </authorList>
    </citation>
    <scope>IDENTIFICATION</scope>
</reference>
<name>A0A8C7IJ74_ONCKI</name>
<feature type="transmembrane region" description="Helical" evidence="15">
    <location>
        <begin position="298"/>
        <end position="322"/>
    </location>
</feature>
<feature type="transmembrane region" description="Helical" evidence="15">
    <location>
        <begin position="86"/>
        <end position="112"/>
    </location>
</feature>
<dbReference type="SUPFAM" id="SSF52518">
    <property type="entry name" value="Thiamin diphosphate-binding fold (THDP-binding)"/>
    <property type="match status" value="1"/>
</dbReference>
<feature type="transmembrane region" description="Helical" evidence="15">
    <location>
        <begin position="58"/>
        <end position="79"/>
    </location>
</feature>
<dbReference type="GO" id="GO:0005759">
    <property type="term" value="C:mitochondrial matrix"/>
    <property type="evidence" value="ECO:0007669"/>
    <property type="project" value="UniProtKB-SubCell"/>
</dbReference>
<comment type="subcellular location">
    <subcellularLocation>
        <location evidence="2">Mitochondrion matrix</location>
    </subcellularLocation>
</comment>
<dbReference type="FunFam" id="3.40.50.970:FF:000015">
    <property type="entry name" value="2-oxoisovalerate dehydrogenase subunit alpha"/>
    <property type="match status" value="1"/>
</dbReference>
<keyword evidence="6" id="KW-0479">Metal-binding</keyword>
<evidence type="ECO:0000256" key="11">
    <source>
        <dbReference type="ARBA" id="ARBA00031050"/>
    </source>
</evidence>
<keyword evidence="18" id="KW-1185">Reference proteome</keyword>
<organism evidence="17 18">
    <name type="scientific">Oncorhynchus kisutch</name>
    <name type="common">Coho salmon</name>
    <name type="synonym">Salmo kisutch</name>
    <dbReference type="NCBI Taxonomy" id="8019"/>
    <lineage>
        <taxon>Eukaryota</taxon>
        <taxon>Metazoa</taxon>
        <taxon>Chordata</taxon>
        <taxon>Craniata</taxon>
        <taxon>Vertebrata</taxon>
        <taxon>Euteleostomi</taxon>
        <taxon>Actinopterygii</taxon>
        <taxon>Neopterygii</taxon>
        <taxon>Teleostei</taxon>
        <taxon>Protacanthopterygii</taxon>
        <taxon>Salmoniformes</taxon>
        <taxon>Salmonidae</taxon>
        <taxon>Salmoninae</taxon>
        <taxon>Oncorhynchus</taxon>
    </lineage>
</organism>
<feature type="domain" description="Dehydrogenase E1 component" evidence="16">
    <location>
        <begin position="482"/>
        <end position="780"/>
    </location>
</feature>
<evidence type="ECO:0000256" key="14">
    <source>
        <dbReference type="ARBA" id="ARBA00051764"/>
    </source>
</evidence>
<dbReference type="CDD" id="cd02000">
    <property type="entry name" value="TPP_E1_PDC_ADC_BCADC"/>
    <property type="match status" value="1"/>
</dbReference>
<keyword evidence="15" id="KW-0812">Transmembrane</keyword>
<dbReference type="InterPro" id="IPR001017">
    <property type="entry name" value="DH_E1"/>
</dbReference>
<evidence type="ECO:0000256" key="12">
    <source>
        <dbReference type="ARBA" id="ARBA00037052"/>
    </source>
</evidence>
<dbReference type="Pfam" id="PF00676">
    <property type="entry name" value="E1_dh"/>
    <property type="match status" value="1"/>
</dbReference>
<feature type="transmembrane region" description="Helical" evidence="15">
    <location>
        <begin position="262"/>
        <end position="286"/>
    </location>
</feature>
<evidence type="ECO:0000256" key="15">
    <source>
        <dbReference type="SAM" id="Phobius"/>
    </source>
</evidence>
<protein>
    <recommendedName>
        <fullName evidence="5">2-oxoisovalerate dehydrogenase subunit alpha, mitochondrial</fullName>
        <ecNumber evidence="4">1.2.4.4</ecNumber>
    </recommendedName>
    <alternativeName>
        <fullName evidence="11">Branched-chain alpha-keto acid dehydrogenase E1 component alpha chain</fullName>
    </alternativeName>
</protein>
<evidence type="ECO:0000256" key="7">
    <source>
        <dbReference type="ARBA" id="ARBA00022946"/>
    </source>
</evidence>
<evidence type="ECO:0000256" key="5">
    <source>
        <dbReference type="ARBA" id="ARBA00020227"/>
    </source>
</evidence>
<dbReference type="InterPro" id="IPR029061">
    <property type="entry name" value="THDP-binding"/>
</dbReference>
<gene>
    <name evidence="17" type="primary">bckdha</name>
</gene>
<keyword evidence="9" id="KW-0560">Oxidoreductase</keyword>
<feature type="transmembrane region" description="Helical" evidence="15">
    <location>
        <begin position="132"/>
        <end position="159"/>
    </location>
</feature>
<reference evidence="17" key="1">
    <citation type="submission" date="2025-08" db="UniProtKB">
        <authorList>
            <consortium name="Ensembl"/>
        </authorList>
    </citation>
    <scope>IDENTIFICATION</scope>
</reference>
<evidence type="ECO:0000256" key="9">
    <source>
        <dbReference type="ARBA" id="ARBA00023002"/>
    </source>
</evidence>
<dbReference type="EC" id="1.2.4.4" evidence="4"/>
<comment type="subunit">
    <text evidence="13">Heterotetramer of 2 alpha/BCKDHA and 2 beta chains/BCKDHB that forms the branched-chain alpha-keto acid decarboxylase (E1) component of the BCKD complex. The branched-chain alpha-ketoacid dehydrogenase is a large complex composed of three major building blocks E1, E2 and E3. It is organized around E2, a 24-meric cubic core composed of DBT, to which are associated 6 to 12 copies of E1, and approximately 6 copies of the dehydrogenase E3, a DLD dimer. Interacts with PPM1K.</text>
</comment>
<evidence type="ECO:0000256" key="3">
    <source>
        <dbReference type="ARBA" id="ARBA00008646"/>
    </source>
</evidence>
<evidence type="ECO:0000256" key="13">
    <source>
        <dbReference type="ARBA" id="ARBA00047149"/>
    </source>
</evidence>
<evidence type="ECO:0000256" key="8">
    <source>
        <dbReference type="ARBA" id="ARBA00022958"/>
    </source>
</evidence>
<proteinExistence type="inferred from homology"/>
<accession>A0A8C7IJ74</accession>
<comment type="function">
    <text evidence="12">Together with BCKDHB forms the heterotetrameric E1 subunit of the mitochondrial branched-chain alpha-ketoacid dehydrogenase (BCKD) complex. The BCKD complex catalyzes the multi-step oxidative decarboxylation of alpha-ketoacids derived from the branched-chain amino-acids valine, leucine and isoleucine producing CO2 and acyl-CoA which is subsequently utilized to produce energy. The E1 subunit catalyzes the first step with the decarboxylation of the alpha-ketoacid forming an enzyme-product intermediate. A reductive acylation mediated by the lipoylamide cofactor of E2 extracts the acyl group from the E1 active site for the next step of the reaction.</text>
</comment>
<dbReference type="AlphaFoldDB" id="A0A8C7IJ74"/>
<feature type="transmembrane region" description="Helical" evidence="15">
    <location>
        <begin position="220"/>
        <end position="242"/>
    </location>
</feature>
<dbReference type="GO" id="GO:0009083">
    <property type="term" value="P:branched-chain amino acid catabolic process"/>
    <property type="evidence" value="ECO:0007669"/>
    <property type="project" value="TreeGrafter"/>
</dbReference>
<evidence type="ECO:0000256" key="10">
    <source>
        <dbReference type="ARBA" id="ARBA00023128"/>
    </source>
</evidence>
<evidence type="ECO:0000256" key="2">
    <source>
        <dbReference type="ARBA" id="ARBA00004305"/>
    </source>
</evidence>
<dbReference type="PANTHER" id="PTHR43380">
    <property type="entry name" value="2-OXOISOVALERATE DEHYDROGENASE SUBUNIT ALPHA, MITOCHONDRIAL"/>
    <property type="match status" value="1"/>
</dbReference>
<dbReference type="GO" id="GO:0046872">
    <property type="term" value="F:metal ion binding"/>
    <property type="evidence" value="ECO:0007669"/>
    <property type="project" value="UniProtKB-KW"/>
</dbReference>
<evidence type="ECO:0000259" key="16">
    <source>
        <dbReference type="Pfam" id="PF00676"/>
    </source>
</evidence>
<evidence type="ECO:0000256" key="4">
    <source>
        <dbReference type="ARBA" id="ARBA00012277"/>
    </source>
</evidence>
<evidence type="ECO:0000313" key="17">
    <source>
        <dbReference type="Ensembl" id="ENSOKIP00005074478.1"/>
    </source>
</evidence>
<dbReference type="GO" id="GO:0003863">
    <property type="term" value="F:branched-chain 2-oxo acid dehydrogenase activity"/>
    <property type="evidence" value="ECO:0007669"/>
    <property type="project" value="UniProtKB-EC"/>
</dbReference>
<dbReference type="Proteomes" id="UP000694557">
    <property type="component" value="Unassembled WGS sequence"/>
</dbReference>
<keyword evidence="15" id="KW-1133">Transmembrane helix</keyword>
<comment type="catalytic activity">
    <reaction evidence="14">
        <text>N(6)-[(R)-lipoyl]-L-lysyl-[protein] + 3-methyl-2-oxobutanoate + H(+) = N(6)-[(R)-S(8)-2-methylpropanoyldihydrolipoyl]-L-lysyl-[protein] + CO2</text>
        <dbReference type="Rhea" id="RHEA:13457"/>
        <dbReference type="Rhea" id="RHEA-COMP:10474"/>
        <dbReference type="Rhea" id="RHEA-COMP:10497"/>
        <dbReference type="ChEBI" id="CHEBI:11851"/>
        <dbReference type="ChEBI" id="CHEBI:15378"/>
        <dbReference type="ChEBI" id="CHEBI:16526"/>
        <dbReference type="ChEBI" id="CHEBI:83099"/>
        <dbReference type="ChEBI" id="CHEBI:83142"/>
        <dbReference type="EC" id="1.2.4.4"/>
    </reaction>
    <physiologicalReaction direction="left-to-right" evidence="14">
        <dbReference type="Rhea" id="RHEA:13458"/>
    </physiologicalReaction>
</comment>
<dbReference type="InterPro" id="IPR050771">
    <property type="entry name" value="Alpha-ketoacid_DH_E1_comp"/>
</dbReference>
<feature type="transmembrane region" description="Helical" evidence="15">
    <location>
        <begin position="194"/>
        <end position="213"/>
    </location>
</feature>
<keyword evidence="15" id="KW-0472">Membrane</keyword>
<keyword evidence="7" id="KW-0809">Transit peptide</keyword>
<dbReference type="GeneTree" id="ENSGT00530000063174"/>
<sequence>MQIWSDQGRSHFYCVQLWCCSMGIYICVSDMCFLSPSFCLSSLSFCLSVSPLSPLSFSVSPLSLLLSFSVSPLSLLLSFSVSPLSLLLSFSVSPLSLSFCLSLSPLSLLLSFSLSSLSPSVFLSLLSLSPSVFLSLLSLSPSVFLSLLSLSPSVFLSLLSLSPSVFLCLSSLSPSVFLCLSSLSLLLSFSVSPLSLSFCLSLSLLSLLLSFSLSSLSPSVFLSLLSLSFCLSLSPLSLLLSFSLSSLSPSVFLSLLSLSPSVFLSLLSLSPSVFLCLSFCLSLSLLPSLSFSVSSLSLLLSFSVSPSVFLCLLPSLSFSVFLSLLSLSPSVFLSLLSLSPSVFLSFLLSFSLSSLSLLLSSLSLLSLLLSFSLSPSVFLCLSFLLCLSLSLLPSLSFSVSPLSPSFFLCLSQGALRQQPFDSSEEKPQFPGASAEFIDHLEFIQPNVISGIPVYRVMDRAGKIINPSEDPQLSKEQVLNFYQKMTLLNTMDRILYESQRQGRISFYMTNYGEEGTHIGSAAALDPRDLVFGQYREAGVLMYRGFPLDLFMAQCYANVDDLGKGRQMPVHYGSKDLNFVTISSPLATQIPQAAGAAYAAKRENTNRAVICYFGEGAASEGDAHAGFNFSATLECPLIFFCRNNGYAISTPTNEQYRGDGIAARGPGYGMMSIRVDGNDVFAVYNATKEARRRAVAENQPFLIEAMTYRIGHHSTSDDSSAYRSVDEVNYWDKQDHPISRLRHYMTARSWWSEEDERSWRKQSRKMVMEAFEKAEKRHKPHPDLMFSDVYEEMTPNLVKQKEAMWRHVQQYKEHYPLDAYAK</sequence>
<dbReference type="Ensembl" id="ENSOKIT00005079360.1">
    <property type="protein sequence ID" value="ENSOKIP00005074478.1"/>
    <property type="gene ID" value="ENSOKIG00005032122.1"/>
</dbReference>
<evidence type="ECO:0000256" key="1">
    <source>
        <dbReference type="ARBA" id="ARBA00001964"/>
    </source>
</evidence>
<dbReference type="Gene3D" id="3.40.50.970">
    <property type="match status" value="1"/>
</dbReference>
<keyword evidence="10" id="KW-0496">Mitochondrion</keyword>
<feature type="transmembrane region" description="Helical" evidence="15">
    <location>
        <begin position="12"/>
        <end position="38"/>
    </location>
</feature>
<comment type="similarity">
    <text evidence="3">Belongs to the BCKDHA family.</text>
</comment>
<keyword evidence="8" id="KW-0630">Potassium</keyword>
<evidence type="ECO:0000256" key="6">
    <source>
        <dbReference type="ARBA" id="ARBA00022723"/>
    </source>
</evidence>
<comment type="cofactor">
    <cofactor evidence="1">
        <name>thiamine diphosphate</name>
        <dbReference type="ChEBI" id="CHEBI:58937"/>
    </cofactor>
</comment>
<evidence type="ECO:0000313" key="18">
    <source>
        <dbReference type="Proteomes" id="UP000694557"/>
    </source>
</evidence>
<dbReference type="PANTHER" id="PTHR43380:SF1">
    <property type="entry name" value="2-OXOISOVALERATE DEHYDROGENASE SUBUNIT ALPHA, MITOCHONDRIAL"/>
    <property type="match status" value="1"/>
</dbReference>